<dbReference type="RefSeq" id="WP_112340887.1">
    <property type="nucleotide sequence ID" value="NZ_QMKK01000022.1"/>
</dbReference>
<name>A0A329YEN6_RHITR</name>
<evidence type="ECO:0000313" key="3">
    <source>
        <dbReference type="Proteomes" id="UP000251205"/>
    </source>
</evidence>
<dbReference type="EMBL" id="QMKK01000022">
    <property type="protein sequence ID" value="RAX42401.1"/>
    <property type="molecule type" value="Genomic_DNA"/>
</dbReference>
<dbReference type="AlphaFoldDB" id="A0A329YEN6"/>
<organism evidence="2 3">
    <name type="scientific">Rhizobium tropici</name>
    <dbReference type="NCBI Taxonomy" id="398"/>
    <lineage>
        <taxon>Bacteria</taxon>
        <taxon>Pseudomonadati</taxon>
        <taxon>Pseudomonadota</taxon>
        <taxon>Alphaproteobacteria</taxon>
        <taxon>Hyphomicrobiales</taxon>
        <taxon>Rhizobiaceae</taxon>
        <taxon>Rhizobium/Agrobacterium group</taxon>
        <taxon>Rhizobium</taxon>
    </lineage>
</organism>
<feature type="compositionally biased region" description="Polar residues" evidence="1">
    <location>
        <begin position="98"/>
        <end position="117"/>
    </location>
</feature>
<dbReference type="Proteomes" id="UP000251205">
    <property type="component" value="Unassembled WGS sequence"/>
</dbReference>
<evidence type="ECO:0000313" key="2">
    <source>
        <dbReference type="EMBL" id="RAX42401.1"/>
    </source>
</evidence>
<feature type="region of interest" description="Disordered" evidence="1">
    <location>
        <begin position="98"/>
        <end position="135"/>
    </location>
</feature>
<comment type="caution">
    <text evidence="2">The sequence shown here is derived from an EMBL/GenBank/DDBJ whole genome shotgun (WGS) entry which is preliminary data.</text>
</comment>
<accession>A0A329YEN6</accession>
<proteinExistence type="predicted"/>
<sequence>MTTPVPLSRKYKAHDKTFNEVVLRLPTYKEIFMDGLGKPFEFQMTASGPIQVTYPEVIDGYLQQIVIEPGYEYIAGLEPPDAMALERAVCDFFRISTASKRSRTGSSSRPASTQKSSKMPRRQGSSTGESGTPST</sequence>
<evidence type="ECO:0000256" key="1">
    <source>
        <dbReference type="SAM" id="MobiDB-lite"/>
    </source>
</evidence>
<feature type="compositionally biased region" description="Low complexity" evidence="1">
    <location>
        <begin position="124"/>
        <end position="135"/>
    </location>
</feature>
<reference evidence="2 3" key="1">
    <citation type="submission" date="2018-06" db="EMBL/GenBank/DDBJ databases">
        <title>Whole Genome Sequence of an efficient microsymbiont, Rhizobium tropici.</title>
        <authorList>
            <person name="Srinivasan R."/>
            <person name="Singh H.V."/>
            <person name="Srivastava R."/>
            <person name="Kumari B."/>
            <person name="Radhakrishna A."/>
        </authorList>
    </citation>
    <scope>NUCLEOTIDE SEQUENCE [LARGE SCALE GENOMIC DNA]</scope>
    <source>
        <strain evidence="2 3">IGFRI Rhizo-19</strain>
    </source>
</reference>
<dbReference type="OrthoDB" id="8403354at2"/>
<protein>
    <submittedName>
        <fullName evidence="2">Uncharacterized protein</fullName>
    </submittedName>
</protein>
<gene>
    <name evidence="2" type="ORF">DQ393_06045</name>
</gene>